<evidence type="ECO:0000313" key="2">
    <source>
        <dbReference type="EMBL" id="NDV35015.1"/>
    </source>
</evidence>
<sequence length="181" mass="21386">MSERTSYQWKFNDVKTKREVEEELLFGPVPIPVKRDVPLGPSDIPPEITEEERREQERKKTKLEIKKYNKRKEAVLEEIAPKPSTPRESKMEKNKIKKISVSPFFPFPISPSLSFSSPTEVVKEYDDTNSFKVLLERQKEHKDRRNSERREKIQQKIDEHKIKEDKTMAMLRELAAAKGYL</sequence>
<feature type="compositionally biased region" description="Basic and acidic residues" evidence="1">
    <location>
        <begin position="51"/>
        <end position="64"/>
    </location>
</feature>
<proteinExistence type="predicted"/>
<feature type="region of interest" description="Disordered" evidence="1">
    <location>
        <begin position="136"/>
        <end position="159"/>
    </location>
</feature>
<name>A0A6B2LDH4_9EUKA</name>
<feature type="region of interest" description="Disordered" evidence="1">
    <location>
        <begin position="35"/>
        <end position="64"/>
    </location>
</feature>
<reference evidence="2" key="1">
    <citation type="journal article" date="2020" name="J. Eukaryot. Microbiol.">
        <title>De novo Sequencing, Assembly and Annotation of the Transcriptome for the Free-Living Testate Amoeba Arcella intermedia.</title>
        <authorList>
            <person name="Ribeiro G.M."/>
            <person name="Porfirio-Sousa A.L."/>
            <person name="Maurer-Alcala X.X."/>
            <person name="Katz L.A."/>
            <person name="Lahr D.J.G."/>
        </authorList>
    </citation>
    <scope>NUCLEOTIDE SEQUENCE</scope>
</reference>
<dbReference type="EMBL" id="GIBP01006046">
    <property type="protein sequence ID" value="NDV35015.1"/>
    <property type="molecule type" value="Transcribed_RNA"/>
</dbReference>
<protein>
    <submittedName>
        <fullName evidence="2">Uncharacterized protein</fullName>
    </submittedName>
</protein>
<organism evidence="2">
    <name type="scientific">Arcella intermedia</name>
    <dbReference type="NCBI Taxonomy" id="1963864"/>
    <lineage>
        <taxon>Eukaryota</taxon>
        <taxon>Amoebozoa</taxon>
        <taxon>Tubulinea</taxon>
        <taxon>Elardia</taxon>
        <taxon>Arcellinida</taxon>
        <taxon>Sphaerothecina</taxon>
        <taxon>Arcellidae</taxon>
        <taxon>Arcella</taxon>
    </lineage>
</organism>
<accession>A0A6B2LDH4</accession>
<evidence type="ECO:0000256" key="1">
    <source>
        <dbReference type="SAM" id="MobiDB-lite"/>
    </source>
</evidence>
<dbReference type="AlphaFoldDB" id="A0A6B2LDH4"/>